<dbReference type="Proteomes" id="UP001595772">
    <property type="component" value="Unassembled WGS sequence"/>
</dbReference>
<sequence>MGKKILFISDHGDPLAKLGGKQSGGQNNYVKQLALALDDKGIKVDVITHWSNPEAPMKEEFGKKCSVIRIAAGHKGYVPKTKMYRMLPAFFEEIKEKVQLETYDIVHTHYWLSGLLGLYVKKEYDMPLVHTSHSLGVAKKEATGKVEKRRLQAEKMILKGADRVIATTPNEKDLIWKFAGEDVKVEISSIGVDPAFQPYAKKKRSIPPTFAFAGRLEKTKGIYTLLDAFKHFHKYSRREARLIIAGGGEEDVDFSKKMPNNPDLREMVKGMENHVEFIGPQSQVELAELFNEVTSVIVPSYYESFGMVAAEAQACGTPVIASDVGGLKNVVSHRESGLLTEPKCSEQLSMAMKELAQDNTLAKRLGTQAAKRARIHFNWSEIAQQMNQMYEVLGNVRNHAYVGD</sequence>
<dbReference type="PANTHER" id="PTHR45947">
    <property type="entry name" value="SULFOQUINOVOSYL TRANSFERASE SQD2"/>
    <property type="match status" value="1"/>
</dbReference>
<dbReference type="Pfam" id="PF13439">
    <property type="entry name" value="Glyco_transf_4"/>
    <property type="match status" value="1"/>
</dbReference>
<organism evidence="3 4">
    <name type="scientific">Oceanobacillus longus</name>
    <dbReference type="NCBI Taxonomy" id="930120"/>
    <lineage>
        <taxon>Bacteria</taxon>
        <taxon>Bacillati</taxon>
        <taxon>Bacillota</taxon>
        <taxon>Bacilli</taxon>
        <taxon>Bacillales</taxon>
        <taxon>Bacillaceae</taxon>
        <taxon>Oceanobacillus</taxon>
    </lineage>
</organism>
<accession>A0ABV8GWD1</accession>
<dbReference type="Pfam" id="PF00534">
    <property type="entry name" value="Glycos_transf_1"/>
    <property type="match status" value="1"/>
</dbReference>
<dbReference type="GO" id="GO:0016757">
    <property type="term" value="F:glycosyltransferase activity"/>
    <property type="evidence" value="ECO:0007669"/>
    <property type="project" value="UniProtKB-KW"/>
</dbReference>
<dbReference type="InterPro" id="IPR001296">
    <property type="entry name" value="Glyco_trans_1"/>
</dbReference>
<dbReference type="EMBL" id="JBHSAO010000001">
    <property type="protein sequence ID" value="MFC4022469.1"/>
    <property type="molecule type" value="Genomic_DNA"/>
</dbReference>
<dbReference type="EC" id="2.4.-.-" evidence="3"/>
<keyword evidence="3" id="KW-0328">Glycosyltransferase</keyword>
<dbReference type="PANTHER" id="PTHR45947:SF3">
    <property type="entry name" value="SULFOQUINOVOSYL TRANSFERASE SQD2"/>
    <property type="match status" value="1"/>
</dbReference>
<gene>
    <name evidence="3" type="ORF">ACFOUV_01395</name>
</gene>
<evidence type="ECO:0000313" key="4">
    <source>
        <dbReference type="Proteomes" id="UP001595772"/>
    </source>
</evidence>
<keyword evidence="4" id="KW-1185">Reference proteome</keyword>
<evidence type="ECO:0000259" key="1">
    <source>
        <dbReference type="Pfam" id="PF00534"/>
    </source>
</evidence>
<dbReference type="SUPFAM" id="SSF53756">
    <property type="entry name" value="UDP-Glycosyltransferase/glycogen phosphorylase"/>
    <property type="match status" value="1"/>
</dbReference>
<dbReference type="Gene3D" id="3.40.50.2000">
    <property type="entry name" value="Glycogen Phosphorylase B"/>
    <property type="match status" value="2"/>
</dbReference>
<proteinExistence type="predicted"/>
<dbReference type="RefSeq" id="WP_379494979.1">
    <property type="nucleotide sequence ID" value="NZ_JBHSAO010000001.1"/>
</dbReference>
<dbReference type="InterPro" id="IPR028098">
    <property type="entry name" value="Glyco_trans_4-like_N"/>
</dbReference>
<feature type="domain" description="Glycosyl transferase family 1" evidence="1">
    <location>
        <begin position="203"/>
        <end position="372"/>
    </location>
</feature>
<feature type="domain" description="Glycosyltransferase subfamily 4-like N-terminal" evidence="2">
    <location>
        <begin position="24"/>
        <end position="195"/>
    </location>
</feature>
<name>A0ABV8GWD1_9BACI</name>
<evidence type="ECO:0000313" key="3">
    <source>
        <dbReference type="EMBL" id="MFC4022469.1"/>
    </source>
</evidence>
<protein>
    <submittedName>
        <fullName evidence="3">Glycosyltransferase</fullName>
        <ecNumber evidence="3">2.4.-.-</ecNumber>
    </submittedName>
</protein>
<reference evidence="4" key="1">
    <citation type="journal article" date="2019" name="Int. J. Syst. Evol. Microbiol.">
        <title>The Global Catalogue of Microorganisms (GCM) 10K type strain sequencing project: providing services to taxonomists for standard genome sequencing and annotation.</title>
        <authorList>
            <consortium name="The Broad Institute Genomics Platform"/>
            <consortium name="The Broad Institute Genome Sequencing Center for Infectious Disease"/>
            <person name="Wu L."/>
            <person name="Ma J."/>
        </authorList>
    </citation>
    <scope>NUCLEOTIDE SEQUENCE [LARGE SCALE GENOMIC DNA]</scope>
    <source>
        <strain evidence="4">IBRC-M 10703</strain>
    </source>
</reference>
<comment type="caution">
    <text evidence="3">The sequence shown here is derived from an EMBL/GenBank/DDBJ whole genome shotgun (WGS) entry which is preliminary data.</text>
</comment>
<keyword evidence="3" id="KW-0808">Transferase</keyword>
<evidence type="ECO:0000259" key="2">
    <source>
        <dbReference type="Pfam" id="PF13439"/>
    </source>
</evidence>
<dbReference type="InterPro" id="IPR050194">
    <property type="entry name" value="Glycosyltransferase_grp1"/>
</dbReference>